<evidence type="ECO:0000256" key="3">
    <source>
        <dbReference type="SAM" id="MobiDB-lite"/>
    </source>
</evidence>
<dbReference type="InterPro" id="IPR029030">
    <property type="entry name" value="Caspase-like_dom_sf"/>
</dbReference>
<dbReference type="InterPro" id="IPR002138">
    <property type="entry name" value="Pept_C14_p10"/>
</dbReference>
<evidence type="ECO:0000256" key="2">
    <source>
        <dbReference type="RuleBase" id="RU003971"/>
    </source>
</evidence>
<evidence type="ECO:0000259" key="5">
    <source>
        <dbReference type="PROSITE" id="PS50208"/>
    </source>
</evidence>
<dbReference type="CDD" id="cd00032">
    <property type="entry name" value="CASc"/>
    <property type="match status" value="1"/>
</dbReference>
<protein>
    <submittedName>
        <fullName evidence="6">Putative caspase apoptotic cysteine protease</fullName>
    </submittedName>
</protein>
<dbReference type="PROSITE" id="PS50208">
    <property type="entry name" value="CASPASE_P20"/>
    <property type="match status" value="1"/>
</dbReference>
<name>L7M0M7_RHIPC</name>
<dbReference type="InterPro" id="IPR015917">
    <property type="entry name" value="Pept_C14A"/>
</dbReference>
<keyword evidence="6" id="KW-0645">Protease</keyword>
<dbReference type="PROSITE" id="PS01122">
    <property type="entry name" value="CASPASE_CYS"/>
    <property type="match status" value="1"/>
</dbReference>
<dbReference type="SUPFAM" id="SSF52129">
    <property type="entry name" value="Caspase-like"/>
    <property type="match status" value="1"/>
</dbReference>
<dbReference type="PROSITE" id="PS50207">
    <property type="entry name" value="CASPASE_P10"/>
    <property type="match status" value="1"/>
</dbReference>
<dbReference type="GO" id="GO:0005737">
    <property type="term" value="C:cytoplasm"/>
    <property type="evidence" value="ECO:0007669"/>
    <property type="project" value="TreeGrafter"/>
</dbReference>
<dbReference type="GO" id="GO:0006915">
    <property type="term" value="P:apoptotic process"/>
    <property type="evidence" value="ECO:0007669"/>
    <property type="project" value="TreeGrafter"/>
</dbReference>
<dbReference type="GO" id="GO:0004197">
    <property type="term" value="F:cysteine-type endopeptidase activity"/>
    <property type="evidence" value="ECO:0007669"/>
    <property type="project" value="InterPro"/>
</dbReference>
<dbReference type="GO" id="GO:0043525">
    <property type="term" value="P:positive regulation of neuron apoptotic process"/>
    <property type="evidence" value="ECO:0007669"/>
    <property type="project" value="TreeGrafter"/>
</dbReference>
<accession>L7M0M7</accession>
<comment type="similarity">
    <text evidence="1 2">Belongs to the peptidase C14A family.</text>
</comment>
<dbReference type="SMART" id="SM00115">
    <property type="entry name" value="CASc"/>
    <property type="match status" value="1"/>
</dbReference>
<feature type="region of interest" description="Disordered" evidence="3">
    <location>
        <begin position="1"/>
        <end position="44"/>
    </location>
</feature>
<dbReference type="InterPro" id="IPR011600">
    <property type="entry name" value="Pept_C14_caspase"/>
</dbReference>
<reference evidence="6" key="1">
    <citation type="submission" date="2012-11" db="EMBL/GenBank/DDBJ databases">
        <authorList>
            <person name="Lucero-Rivera Y.E."/>
            <person name="Tovar-Ramirez D."/>
        </authorList>
    </citation>
    <scope>NUCLEOTIDE SEQUENCE</scope>
    <source>
        <tissue evidence="6">Salivary gland</tissue>
    </source>
</reference>
<organism evidence="6">
    <name type="scientific">Rhipicephalus pulchellus</name>
    <name type="common">Yellow backed tick</name>
    <name type="synonym">Dermacentor pulchellus</name>
    <dbReference type="NCBI Taxonomy" id="72859"/>
    <lineage>
        <taxon>Eukaryota</taxon>
        <taxon>Metazoa</taxon>
        <taxon>Ecdysozoa</taxon>
        <taxon>Arthropoda</taxon>
        <taxon>Chelicerata</taxon>
        <taxon>Arachnida</taxon>
        <taxon>Acari</taxon>
        <taxon>Parasitiformes</taxon>
        <taxon>Ixodida</taxon>
        <taxon>Ixodoidea</taxon>
        <taxon>Ixodidae</taxon>
        <taxon>Rhipicephalinae</taxon>
        <taxon>Rhipicephalus</taxon>
        <taxon>Rhipicephalus</taxon>
    </lineage>
</organism>
<dbReference type="EMBL" id="GACK01007143">
    <property type="protein sequence ID" value="JAA57891.1"/>
    <property type="molecule type" value="mRNA"/>
</dbReference>
<keyword evidence="6" id="KW-0378">Hydrolase</keyword>
<proteinExistence type="evidence at transcript level"/>
<dbReference type="Gene3D" id="3.40.50.1460">
    <property type="match status" value="1"/>
</dbReference>
<feature type="compositionally biased region" description="Basic and acidic residues" evidence="3">
    <location>
        <begin position="14"/>
        <end position="29"/>
    </location>
</feature>
<evidence type="ECO:0000256" key="1">
    <source>
        <dbReference type="ARBA" id="ARBA00010134"/>
    </source>
</evidence>
<dbReference type="PRINTS" id="PR00376">
    <property type="entry name" value="IL1BCENZYME"/>
</dbReference>
<sequence length="297" mass="32966">MADMNEGDVQAVQSRDREANTNSEHDARPIMEGNFGTQSASSHPVPPALLEAKEYKMSYPKHGKCVIFNYEHFDNRLKLTERTGTTVDAESLKECFSSLGFETDVHKDLTVKETKKTLQGLGKGIDKNDYCFVCCILTHGIRDILYGKDGKFSVQDVIKPFLGDACPNLCGKPKLFFIQACRGDRRDPGAPAAGLDRADSTQTYMIPNHADILVAYSTVPGFLSWRNTVQGSWFIQALCPVLQEQADSMDLLSMLTVVNCHVALKFESPTGEKQVPLVTSSLLRQVWFKPKKGEAHS</sequence>
<dbReference type="Pfam" id="PF00656">
    <property type="entry name" value="Peptidase_C14"/>
    <property type="match status" value="1"/>
</dbReference>
<feature type="domain" description="Caspase family p10" evidence="4">
    <location>
        <begin position="202"/>
        <end position="290"/>
    </location>
</feature>
<dbReference type="GO" id="GO:0006508">
    <property type="term" value="P:proteolysis"/>
    <property type="evidence" value="ECO:0007669"/>
    <property type="project" value="UniProtKB-KW"/>
</dbReference>
<dbReference type="AlphaFoldDB" id="L7M0M7"/>
<dbReference type="PANTHER" id="PTHR10454:SF232">
    <property type="entry name" value="AT03047P-RELATED"/>
    <property type="match status" value="1"/>
</dbReference>
<dbReference type="InterPro" id="IPR002398">
    <property type="entry name" value="Pept_C14"/>
</dbReference>
<dbReference type="InterPro" id="IPR001309">
    <property type="entry name" value="Pept_C14_p20"/>
</dbReference>
<dbReference type="InterPro" id="IPR033139">
    <property type="entry name" value="Caspase_cys_AS"/>
</dbReference>
<dbReference type="PANTHER" id="PTHR10454">
    <property type="entry name" value="CASPASE"/>
    <property type="match status" value="1"/>
</dbReference>
<reference evidence="6" key="2">
    <citation type="journal article" date="2015" name="J. Proteomics">
        <title>Sexual differences in the sialomes of the zebra tick, Rhipicephalus pulchellus.</title>
        <authorList>
            <person name="Tan A.W."/>
            <person name="Francischetti I.M."/>
            <person name="Slovak M."/>
            <person name="Kini R.M."/>
            <person name="Ribeiro J.M."/>
        </authorList>
    </citation>
    <scope>NUCLEOTIDE SEQUENCE</scope>
    <source>
        <tissue evidence="6">Salivary gland</tissue>
    </source>
</reference>
<evidence type="ECO:0000313" key="6">
    <source>
        <dbReference type="EMBL" id="JAA57891.1"/>
    </source>
</evidence>
<feature type="domain" description="Caspase family p20" evidence="5">
    <location>
        <begin position="61"/>
        <end position="185"/>
    </location>
</feature>
<evidence type="ECO:0000259" key="4">
    <source>
        <dbReference type="PROSITE" id="PS50207"/>
    </source>
</evidence>